<name>A0A917TPL6_9ACTN</name>
<feature type="binding site" evidence="1">
    <location>
        <position position="217"/>
    </location>
    <ligand>
        <name>Mg(2+)</name>
        <dbReference type="ChEBI" id="CHEBI:18420"/>
        <label>1</label>
        <note>catalytic</note>
    </ligand>
</feature>
<dbReference type="GO" id="GO:0006020">
    <property type="term" value="P:inositol metabolic process"/>
    <property type="evidence" value="ECO:0007669"/>
    <property type="project" value="TreeGrafter"/>
</dbReference>
<feature type="binding site" evidence="1">
    <location>
        <position position="92"/>
    </location>
    <ligand>
        <name>Mg(2+)</name>
        <dbReference type="ChEBI" id="CHEBI:18420"/>
        <label>1</label>
        <note>catalytic</note>
    </ligand>
</feature>
<dbReference type="InterPro" id="IPR000760">
    <property type="entry name" value="Inositol_monophosphatase-like"/>
</dbReference>
<gene>
    <name evidence="2" type="ORF">GCM10011608_15740</name>
</gene>
<proteinExistence type="predicted"/>
<evidence type="ECO:0000313" key="3">
    <source>
        <dbReference type="Proteomes" id="UP000608890"/>
    </source>
</evidence>
<dbReference type="AlphaFoldDB" id="A0A917TPL6"/>
<keyword evidence="1" id="KW-0479">Metal-binding</keyword>
<dbReference type="PRINTS" id="PR00377">
    <property type="entry name" value="IMPHPHTASES"/>
</dbReference>
<accession>A0A917TPL6</accession>
<feature type="binding site" evidence="1">
    <location>
        <position position="94"/>
    </location>
    <ligand>
        <name>Mg(2+)</name>
        <dbReference type="ChEBI" id="CHEBI:18420"/>
        <label>1</label>
        <note>catalytic</note>
    </ligand>
</feature>
<reference evidence="2" key="2">
    <citation type="submission" date="2020-09" db="EMBL/GenBank/DDBJ databases">
        <authorList>
            <person name="Sun Q."/>
            <person name="Zhou Y."/>
        </authorList>
    </citation>
    <scope>NUCLEOTIDE SEQUENCE</scope>
    <source>
        <strain evidence="2">CGMCC 4.7312</strain>
    </source>
</reference>
<dbReference type="GO" id="GO:0008934">
    <property type="term" value="F:inositol monophosphate 1-phosphatase activity"/>
    <property type="evidence" value="ECO:0007669"/>
    <property type="project" value="TreeGrafter"/>
</dbReference>
<reference evidence="2" key="1">
    <citation type="journal article" date="2014" name="Int. J. Syst. Evol. Microbiol.">
        <title>Complete genome sequence of Corynebacterium casei LMG S-19264T (=DSM 44701T), isolated from a smear-ripened cheese.</title>
        <authorList>
            <consortium name="US DOE Joint Genome Institute (JGI-PGF)"/>
            <person name="Walter F."/>
            <person name="Albersmeier A."/>
            <person name="Kalinowski J."/>
            <person name="Ruckert C."/>
        </authorList>
    </citation>
    <scope>NUCLEOTIDE SEQUENCE</scope>
    <source>
        <strain evidence="2">CGMCC 4.7312</strain>
    </source>
</reference>
<keyword evidence="3" id="KW-1185">Reference proteome</keyword>
<comment type="cofactor">
    <cofactor evidence="1">
        <name>Mg(2+)</name>
        <dbReference type="ChEBI" id="CHEBI:18420"/>
    </cofactor>
</comment>
<protein>
    <submittedName>
        <fullName evidence="2">Inositol monophosphatase</fullName>
    </submittedName>
</protein>
<dbReference type="GO" id="GO:0046872">
    <property type="term" value="F:metal ion binding"/>
    <property type="evidence" value="ECO:0007669"/>
    <property type="project" value="UniProtKB-KW"/>
</dbReference>
<feature type="binding site" evidence="1">
    <location>
        <position position="69"/>
    </location>
    <ligand>
        <name>Mg(2+)</name>
        <dbReference type="ChEBI" id="CHEBI:18420"/>
        <label>1</label>
        <note>catalytic</note>
    </ligand>
</feature>
<dbReference type="EMBL" id="BMNB01000005">
    <property type="protein sequence ID" value="GGM32065.1"/>
    <property type="molecule type" value="Genomic_DNA"/>
</dbReference>
<sequence length="276" mass="29912">MVDTLLDDVAGLLRETAARVVLPFFRRLDEADVAEKAPGELVTVADRKAEEMITDGLRRLRPGSVVVGEEAVADDPDLLRHLRGGGDVWLVDPIDGTANFAAGRCPFALMVSLHTDGEPVAAWVYDPLAGTLATARLGEGAYLDGRPLRLPPAPPIGELRGVAMTKFLPPAARRTVESGGRLVGELLPGQHCAGREYLDLLTGRQQFAIFWRTLPWDHGPGTLLVRAAGGVARRFDGTDYHPTDYHPTTTHHGLLVAVTPDVWTQVRQALLPTFAR</sequence>
<comment type="caution">
    <text evidence="2">The sequence shown here is derived from an EMBL/GenBank/DDBJ whole genome shotgun (WGS) entry which is preliminary data.</text>
</comment>
<organism evidence="2 3">
    <name type="scientific">Micromonospora sonchi</name>
    <dbReference type="NCBI Taxonomy" id="1763543"/>
    <lineage>
        <taxon>Bacteria</taxon>
        <taxon>Bacillati</taxon>
        <taxon>Actinomycetota</taxon>
        <taxon>Actinomycetes</taxon>
        <taxon>Micromonosporales</taxon>
        <taxon>Micromonosporaceae</taxon>
        <taxon>Micromonospora</taxon>
    </lineage>
</organism>
<dbReference type="PANTHER" id="PTHR20854:SF4">
    <property type="entry name" value="INOSITOL-1-MONOPHOSPHATASE-RELATED"/>
    <property type="match status" value="1"/>
</dbReference>
<feature type="binding site" evidence="1">
    <location>
        <position position="95"/>
    </location>
    <ligand>
        <name>Mg(2+)</name>
        <dbReference type="ChEBI" id="CHEBI:18420"/>
        <label>1</label>
        <note>catalytic</note>
    </ligand>
</feature>
<dbReference type="RefSeq" id="WP_189042002.1">
    <property type="nucleotide sequence ID" value="NZ_BMNB01000005.1"/>
</dbReference>
<dbReference type="Pfam" id="PF00459">
    <property type="entry name" value="Inositol_P"/>
    <property type="match status" value="1"/>
</dbReference>
<evidence type="ECO:0000256" key="1">
    <source>
        <dbReference type="PIRSR" id="PIRSR600760-2"/>
    </source>
</evidence>
<dbReference type="Proteomes" id="UP000608890">
    <property type="component" value="Unassembled WGS sequence"/>
</dbReference>
<dbReference type="Gene3D" id="3.30.540.10">
    <property type="entry name" value="Fructose-1,6-Bisphosphatase, subunit A, domain 1"/>
    <property type="match status" value="1"/>
</dbReference>
<dbReference type="SUPFAM" id="SSF56655">
    <property type="entry name" value="Carbohydrate phosphatase"/>
    <property type="match status" value="1"/>
</dbReference>
<evidence type="ECO:0000313" key="2">
    <source>
        <dbReference type="EMBL" id="GGM32065.1"/>
    </source>
</evidence>
<dbReference type="Gene3D" id="3.40.190.80">
    <property type="match status" value="1"/>
</dbReference>
<dbReference type="GO" id="GO:0007165">
    <property type="term" value="P:signal transduction"/>
    <property type="evidence" value="ECO:0007669"/>
    <property type="project" value="TreeGrafter"/>
</dbReference>
<dbReference type="PANTHER" id="PTHR20854">
    <property type="entry name" value="INOSITOL MONOPHOSPHATASE"/>
    <property type="match status" value="1"/>
</dbReference>
<keyword evidence="1" id="KW-0460">Magnesium</keyword>